<accession>A0ACC5P0J5</accession>
<proteinExistence type="predicted"/>
<evidence type="ECO:0000313" key="1">
    <source>
        <dbReference type="EMBL" id="MBB5340342.1"/>
    </source>
</evidence>
<comment type="caution">
    <text evidence="1">The sequence shown here is derived from an EMBL/GenBank/DDBJ whole genome shotgun (WGS) entry which is preliminary data.</text>
</comment>
<reference evidence="1" key="1">
    <citation type="submission" date="2020-08" db="EMBL/GenBank/DDBJ databases">
        <title>Genomic Encyclopedia of Type Strains, Phase IV (KMG-V): Genome sequencing to study the core and pangenomes of soil and plant-associated prokaryotes.</title>
        <authorList>
            <person name="Whitman W."/>
        </authorList>
    </citation>
    <scope>NUCLEOTIDE SEQUENCE</scope>
    <source>
        <strain evidence="1">M8UP15</strain>
    </source>
</reference>
<dbReference type="EMBL" id="JACHEA010000001">
    <property type="protein sequence ID" value="MBB5340342.1"/>
    <property type="molecule type" value="Genomic_DNA"/>
</dbReference>
<name>A0ACC5P0J5_9BACT</name>
<protein>
    <submittedName>
        <fullName evidence="1">Uncharacterized protein</fullName>
    </submittedName>
</protein>
<dbReference type="Proteomes" id="UP000569005">
    <property type="component" value="Unassembled WGS sequence"/>
</dbReference>
<gene>
    <name evidence="1" type="ORF">HDF13_002675</name>
</gene>
<sequence>MRTIFALLLAITCLPAVAQSIEGSTTIQIDPNSSVVTATCETNLGSADDGYYAARILCTVKDSSGNTLASGAYSDDGDRQGFAAVTLSFTGIPGTTYTATGQHTAALTVPFDAPPGEPQGQFYDEENFETYAENPQTYINNNSWFGPGPEKTTKARSLHIGNTYAQATAPQIPTSLKLISATVLPTGITNNSGCAPTADYGIKLDIKYQVLDQSGKPILQSGMTPYEAVQSAGGNLTYNPVGPTQNSNSSATTASDGTFHDVPFGICSAATFANANILQIIYINSQTYKVRQNSFTVGSTGLDHGSITNSNDVTASR</sequence>
<organism evidence="1 2">
    <name type="scientific">Tunturiibacter gelidiferens</name>
    <dbReference type="NCBI Taxonomy" id="3069689"/>
    <lineage>
        <taxon>Bacteria</taxon>
        <taxon>Pseudomonadati</taxon>
        <taxon>Acidobacteriota</taxon>
        <taxon>Terriglobia</taxon>
        <taxon>Terriglobales</taxon>
        <taxon>Acidobacteriaceae</taxon>
        <taxon>Tunturiibacter</taxon>
    </lineage>
</organism>
<keyword evidence="2" id="KW-1185">Reference proteome</keyword>
<evidence type="ECO:0000313" key="2">
    <source>
        <dbReference type="Proteomes" id="UP000569005"/>
    </source>
</evidence>